<evidence type="ECO:0000313" key="2">
    <source>
        <dbReference type="Proteomes" id="UP000663891"/>
    </source>
</evidence>
<dbReference type="AlphaFoldDB" id="A0A815QJW3"/>
<dbReference type="EMBL" id="CAJNON010001462">
    <property type="protein sequence ID" value="CAF1464332.1"/>
    <property type="molecule type" value="Genomic_DNA"/>
</dbReference>
<organism evidence="1 2">
    <name type="scientific">Adineta steineri</name>
    <dbReference type="NCBI Taxonomy" id="433720"/>
    <lineage>
        <taxon>Eukaryota</taxon>
        <taxon>Metazoa</taxon>
        <taxon>Spiralia</taxon>
        <taxon>Gnathifera</taxon>
        <taxon>Rotifera</taxon>
        <taxon>Eurotatoria</taxon>
        <taxon>Bdelloidea</taxon>
        <taxon>Adinetida</taxon>
        <taxon>Adinetidae</taxon>
        <taxon>Adineta</taxon>
    </lineage>
</organism>
<sequence>MQSTYKLSSRLILNKKSLSTTNLNQYSNSTFHNNQNQIICLLPFSRGLFVSTA</sequence>
<proteinExistence type="predicted"/>
<feature type="non-terminal residue" evidence="1">
    <location>
        <position position="53"/>
    </location>
</feature>
<name>A0A815QJW3_9BILA</name>
<gene>
    <name evidence="1" type="ORF">VCS650_LOCUS40226</name>
</gene>
<reference evidence="1" key="1">
    <citation type="submission" date="2021-02" db="EMBL/GenBank/DDBJ databases">
        <authorList>
            <person name="Nowell W R."/>
        </authorList>
    </citation>
    <scope>NUCLEOTIDE SEQUENCE</scope>
</reference>
<protein>
    <submittedName>
        <fullName evidence="1">Uncharacterized protein</fullName>
    </submittedName>
</protein>
<accession>A0A815QJW3</accession>
<comment type="caution">
    <text evidence="1">The sequence shown here is derived from an EMBL/GenBank/DDBJ whole genome shotgun (WGS) entry which is preliminary data.</text>
</comment>
<evidence type="ECO:0000313" key="1">
    <source>
        <dbReference type="EMBL" id="CAF1464332.1"/>
    </source>
</evidence>
<dbReference type="Proteomes" id="UP000663891">
    <property type="component" value="Unassembled WGS sequence"/>
</dbReference>